<reference evidence="6 7" key="1">
    <citation type="submission" date="2017-10" db="EMBL/GenBank/DDBJ databases">
        <title>Novel microbial diversity and functional potential in the marine mammal oral microbiome.</title>
        <authorList>
            <person name="Dudek N.K."/>
            <person name="Sun C.L."/>
            <person name="Burstein D."/>
            <person name="Kantor R.S."/>
            <person name="Aliaga Goltsman D.S."/>
            <person name="Bik E.M."/>
            <person name="Thomas B.C."/>
            <person name="Banfield J.F."/>
            <person name="Relman D.A."/>
        </authorList>
    </citation>
    <scope>NUCLEOTIDE SEQUENCE [LARGE SCALE GENOMIC DNA]</scope>
    <source>
        <strain evidence="6">DOLJORAL78_47_16</strain>
    </source>
</reference>
<evidence type="ECO:0000256" key="3">
    <source>
        <dbReference type="ARBA" id="ARBA00022777"/>
    </source>
</evidence>
<feature type="modified residue" description="4-aspartylphosphate" evidence="4">
    <location>
        <position position="54"/>
    </location>
</feature>
<dbReference type="Pfam" id="PF00072">
    <property type="entry name" value="Response_reg"/>
    <property type="match status" value="1"/>
</dbReference>
<dbReference type="Pfam" id="PF13185">
    <property type="entry name" value="GAF_2"/>
    <property type="match status" value="1"/>
</dbReference>
<organism evidence="6 7">
    <name type="scientific">candidate division KSB3 bacterium</name>
    <dbReference type="NCBI Taxonomy" id="2044937"/>
    <lineage>
        <taxon>Bacteria</taxon>
        <taxon>candidate division KSB3</taxon>
    </lineage>
</organism>
<evidence type="ECO:0000256" key="2">
    <source>
        <dbReference type="ARBA" id="ARBA00022679"/>
    </source>
</evidence>
<protein>
    <recommendedName>
        <fullName evidence="5">Response regulatory domain-containing protein</fullName>
    </recommendedName>
</protein>
<dbReference type="SUPFAM" id="SSF52172">
    <property type="entry name" value="CheY-like"/>
    <property type="match status" value="1"/>
</dbReference>
<dbReference type="SMART" id="SM00448">
    <property type="entry name" value="REC"/>
    <property type="match status" value="1"/>
</dbReference>
<evidence type="ECO:0000313" key="6">
    <source>
        <dbReference type="EMBL" id="PIE32967.1"/>
    </source>
</evidence>
<name>A0A2G6KBD1_9BACT</name>
<feature type="domain" description="Response regulatory" evidence="5">
    <location>
        <begin position="5"/>
        <end position="119"/>
    </location>
</feature>
<dbReference type="InterPro" id="IPR036890">
    <property type="entry name" value="HATPase_C_sf"/>
</dbReference>
<dbReference type="SUPFAM" id="SSF47384">
    <property type="entry name" value="Homodimeric domain of signal transducing histidine kinase"/>
    <property type="match status" value="1"/>
</dbReference>
<keyword evidence="2" id="KW-0808">Transferase</keyword>
<dbReference type="EMBL" id="PDSK01000105">
    <property type="protein sequence ID" value="PIE32967.1"/>
    <property type="molecule type" value="Genomic_DNA"/>
</dbReference>
<dbReference type="CDD" id="cd00156">
    <property type="entry name" value="REC"/>
    <property type="match status" value="1"/>
</dbReference>
<dbReference type="Gene3D" id="3.30.565.10">
    <property type="entry name" value="Histidine kinase-like ATPase, C-terminal domain"/>
    <property type="match status" value="1"/>
</dbReference>
<dbReference type="InterPro" id="IPR029016">
    <property type="entry name" value="GAF-like_dom_sf"/>
</dbReference>
<gene>
    <name evidence="6" type="ORF">CSA56_13630</name>
</gene>
<dbReference type="InterPro" id="IPR011006">
    <property type="entry name" value="CheY-like_superfamily"/>
</dbReference>
<evidence type="ECO:0000256" key="4">
    <source>
        <dbReference type="PROSITE-ProRule" id="PRU00169"/>
    </source>
</evidence>
<evidence type="ECO:0000313" key="7">
    <source>
        <dbReference type="Proteomes" id="UP000230821"/>
    </source>
</evidence>
<dbReference type="PANTHER" id="PTHR44591:SF3">
    <property type="entry name" value="RESPONSE REGULATORY DOMAIN-CONTAINING PROTEIN"/>
    <property type="match status" value="1"/>
</dbReference>
<dbReference type="Gene3D" id="3.30.450.40">
    <property type="match status" value="1"/>
</dbReference>
<dbReference type="InterPro" id="IPR001789">
    <property type="entry name" value="Sig_transdc_resp-reg_receiver"/>
</dbReference>
<keyword evidence="1 4" id="KW-0597">Phosphoprotein</keyword>
<dbReference type="InterPro" id="IPR050595">
    <property type="entry name" value="Bact_response_regulator"/>
</dbReference>
<comment type="caution">
    <text evidence="6">The sequence shown here is derived from an EMBL/GenBank/DDBJ whole genome shotgun (WGS) entry which is preliminary data.</text>
</comment>
<sequence>MMKPHILLIDDSQMIRESLSNVLLKRDYTLTSVSSGIEGLAYIEQHHCDLILLDYALPDTDGVELLQIFVKKYPETPVIMITGSGSERLAVKALKSGASDYLVKTADFIPKIPHLIKDNLERYKMKKRNRDLENQLRESFRQQKQLNRELEEKVLARTEELERAYQLSNELMAKAVDSNMQLAELYTEVDESRRKLDAKIRELSLLNDMGKLIASTTDKDQLLQISLDSVHEELGVDHCAILLLNEKNQQLQVGVSYGTPDDLLLAANAIDGKRELWNVIKRDAPLLIQDIEFDEHFHLLLQDYPRLECFLLIPMRIKSHEIGIFTVYGYEHNATLTPDDLNFVSSLASQTSIALTNIASTAQKVQHEQIRMVGHVTDYLMSDVRAPLMAVRKMTEGAHDKQQAPEEIQHFSQILIGQIDSVIATTEELLEYSQGESGELDRQTCSVQEFVEEIVSHIESQFTEQQITIHQQLEYTGNMTIDRQKMRIVFLSIARKVRHAMPEGGQFTIASRLINHVLQLECSADEKGLIASAFQANLSAPLIFEHEEHVLDLDRLLMTKVIHEHDAHLEIVEQGTTIRLSFPQPESTREKQRE</sequence>
<dbReference type="InterPro" id="IPR036097">
    <property type="entry name" value="HisK_dim/P_sf"/>
</dbReference>
<proteinExistence type="predicted"/>
<evidence type="ECO:0000259" key="5">
    <source>
        <dbReference type="PROSITE" id="PS50110"/>
    </source>
</evidence>
<accession>A0A2G6KBD1</accession>
<dbReference type="PROSITE" id="PS50110">
    <property type="entry name" value="RESPONSE_REGULATORY"/>
    <property type="match status" value="1"/>
</dbReference>
<dbReference type="Gene3D" id="3.40.50.2300">
    <property type="match status" value="1"/>
</dbReference>
<dbReference type="SUPFAM" id="SSF55781">
    <property type="entry name" value="GAF domain-like"/>
    <property type="match status" value="1"/>
</dbReference>
<dbReference type="InterPro" id="IPR003018">
    <property type="entry name" value="GAF"/>
</dbReference>
<dbReference type="GO" id="GO:0000155">
    <property type="term" value="F:phosphorelay sensor kinase activity"/>
    <property type="evidence" value="ECO:0007669"/>
    <property type="project" value="InterPro"/>
</dbReference>
<keyword evidence="3" id="KW-0418">Kinase</keyword>
<dbReference type="Proteomes" id="UP000230821">
    <property type="component" value="Unassembled WGS sequence"/>
</dbReference>
<dbReference type="AlphaFoldDB" id="A0A2G6KBD1"/>
<dbReference type="SMART" id="SM00065">
    <property type="entry name" value="GAF"/>
    <property type="match status" value="1"/>
</dbReference>
<dbReference type="PANTHER" id="PTHR44591">
    <property type="entry name" value="STRESS RESPONSE REGULATOR PROTEIN 1"/>
    <property type="match status" value="1"/>
</dbReference>
<evidence type="ECO:0000256" key="1">
    <source>
        <dbReference type="ARBA" id="ARBA00022553"/>
    </source>
</evidence>